<dbReference type="EMBL" id="VJZR01000025">
    <property type="protein sequence ID" value="TRX15949.1"/>
    <property type="molecule type" value="Genomic_DNA"/>
</dbReference>
<proteinExistence type="predicted"/>
<comment type="caution">
    <text evidence="1">The sequence shown here is derived from an EMBL/GenBank/DDBJ whole genome shotgun (WGS) entry which is preliminary data.</text>
</comment>
<dbReference type="Proteomes" id="UP000318585">
    <property type="component" value="Unassembled WGS sequence"/>
</dbReference>
<reference evidence="1 2" key="1">
    <citation type="submission" date="2019-07" db="EMBL/GenBank/DDBJ databases">
        <title>Novel species of Flavobacterium.</title>
        <authorList>
            <person name="Liu Q."/>
            <person name="Xin Y.-H."/>
        </authorList>
    </citation>
    <scope>NUCLEOTIDE SEQUENCE [LARGE SCALE GENOMIC DNA]</scope>
    <source>
        <strain evidence="1 2">LB3P56</strain>
    </source>
</reference>
<accession>A0A553C5Y8</accession>
<sequence>MKILKSILFAVTMSIFITILGCTKVDEALDYALDFDGVFKNNQGWEITLDGTNSGVYTKAGTPMGNFTAGLGDQFCADMVRESETTWRGKVRANNGFSIWLGLDATGYGTITIKDNLLTVNTNAGENYSLIRVVDTNSGGGGSGTTIGATIVIDRDVTGDIYKLKVESFEVPSGVKTMVVKTTEPTAGYKNLADLFVRKGSAPIVAGPTPPTNLPKYTWTTDYLSQTPNRGDKICTITNPSSGTWYAGLYGYNSNFQSRLTVTITK</sequence>
<dbReference type="Gene3D" id="2.60.120.380">
    <property type="match status" value="1"/>
</dbReference>
<evidence type="ECO:0000313" key="2">
    <source>
        <dbReference type="Proteomes" id="UP000318585"/>
    </source>
</evidence>
<gene>
    <name evidence="1" type="ORF">FNW17_15650</name>
</gene>
<dbReference type="AlphaFoldDB" id="A0A553C5Y8"/>
<organism evidence="1 2">
    <name type="scientific">Flavobacterium franklandianum</name>
    <dbReference type="NCBI Taxonomy" id="2594430"/>
    <lineage>
        <taxon>Bacteria</taxon>
        <taxon>Pseudomonadati</taxon>
        <taxon>Bacteroidota</taxon>
        <taxon>Flavobacteriia</taxon>
        <taxon>Flavobacteriales</taxon>
        <taxon>Flavobacteriaceae</taxon>
        <taxon>Flavobacterium</taxon>
    </lineage>
</organism>
<dbReference type="RefSeq" id="WP_144072146.1">
    <property type="nucleotide sequence ID" value="NZ_VJZR01000025.1"/>
</dbReference>
<keyword evidence="2" id="KW-1185">Reference proteome</keyword>
<dbReference type="OrthoDB" id="978008at2"/>
<protein>
    <submittedName>
        <fullName evidence="1">Uncharacterized protein</fullName>
    </submittedName>
</protein>
<name>A0A553C5Y8_9FLAO</name>
<evidence type="ECO:0000313" key="1">
    <source>
        <dbReference type="EMBL" id="TRX15949.1"/>
    </source>
</evidence>
<dbReference type="PROSITE" id="PS51257">
    <property type="entry name" value="PROKAR_LIPOPROTEIN"/>
    <property type="match status" value="1"/>
</dbReference>